<keyword evidence="2" id="KW-0732">Signal</keyword>
<evidence type="ECO:0000256" key="1">
    <source>
        <dbReference type="SAM" id="MobiDB-lite"/>
    </source>
</evidence>
<dbReference type="InterPro" id="IPR002130">
    <property type="entry name" value="Cyclophilin-type_PPIase_dom"/>
</dbReference>
<evidence type="ECO:0000256" key="2">
    <source>
        <dbReference type="SAM" id="SignalP"/>
    </source>
</evidence>
<feature type="compositionally biased region" description="Polar residues" evidence="1">
    <location>
        <begin position="298"/>
        <end position="307"/>
    </location>
</feature>
<dbReference type="Gene3D" id="2.40.100.10">
    <property type="entry name" value="Cyclophilin-like"/>
    <property type="match status" value="1"/>
</dbReference>
<name>A0A7S0D5N8_9EUKA</name>
<sequence>MKLFLLFGFVHMVVPPDPLRTYVSYQRVNRTPRRCLECLKKLRGGARYIMLGPHERSIEFGREVRGEMRDDERKLYAEPMAHVGNMMEKRPLPDSHERNLCVKFKFSQRGQDMGSCIVELFSDIVVPESTFFTDLTTFRLTKMRPGMMFEFDTGKRAPKISSSGEQLLHSEPFVLTMSRESERAVFRITSMITHSMDRKYQVVGRVLKGFEVLLSMEKMESLQANEPMWTKPLFQISGISEKTRHPIQEISQLILPSKRPNPTNEENTVEVGVKEIEEKKARLKREQSSSSDNDEKNTSPMHNSKLIQDTLGLGESSMESSDTCNDSTCPEQSHSDTGAGRN</sequence>
<evidence type="ECO:0000259" key="3">
    <source>
        <dbReference type="Pfam" id="PF00160"/>
    </source>
</evidence>
<dbReference type="InterPro" id="IPR029000">
    <property type="entry name" value="Cyclophilin-like_dom_sf"/>
</dbReference>
<dbReference type="AlphaFoldDB" id="A0A7S0D5N8"/>
<feature type="region of interest" description="Disordered" evidence="1">
    <location>
        <begin position="254"/>
        <end position="342"/>
    </location>
</feature>
<accession>A0A7S0D5N8</accession>
<gene>
    <name evidence="4" type="ORF">LAMO00422_LOCUS7727</name>
</gene>
<dbReference type="GO" id="GO:0003755">
    <property type="term" value="F:peptidyl-prolyl cis-trans isomerase activity"/>
    <property type="evidence" value="ECO:0007669"/>
    <property type="project" value="InterPro"/>
</dbReference>
<feature type="domain" description="PPIase cyclophilin-type" evidence="3">
    <location>
        <begin position="162"/>
        <end position="227"/>
    </location>
</feature>
<feature type="chain" id="PRO_5031052459" description="PPIase cyclophilin-type domain-containing protein" evidence="2">
    <location>
        <begin position="16"/>
        <end position="342"/>
    </location>
</feature>
<feature type="signal peptide" evidence="2">
    <location>
        <begin position="1"/>
        <end position="15"/>
    </location>
</feature>
<protein>
    <recommendedName>
        <fullName evidence="3">PPIase cyclophilin-type domain-containing protein</fullName>
    </recommendedName>
</protein>
<organism evidence="4">
    <name type="scientific">Amorphochlora amoebiformis</name>
    <dbReference type="NCBI Taxonomy" id="1561963"/>
    <lineage>
        <taxon>Eukaryota</taxon>
        <taxon>Sar</taxon>
        <taxon>Rhizaria</taxon>
        <taxon>Cercozoa</taxon>
        <taxon>Chlorarachniophyceae</taxon>
        <taxon>Amorphochlora</taxon>
    </lineage>
</organism>
<evidence type="ECO:0000313" key="4">
    <source>
        <dbReference type="EMBL" id="CAD8444502.1"/>
    </source>
</evidence>
<dbReference type="Pfam" id="PF00160">
    <property type="entry name" value="Pro_isomerase"/>
    <property type="match status" value="1"/>
</dbReference>
<dbReference type="SUPFAM" id="SSF50891">
    <property type="entry name" value="Cyclophilin-like"/>
    <property type="match status" value="1"/>
</dbReference>
<dbReference type="EMBL" id="HBEM01011034">
    <property type="protein sequence ID" value="CAD8444502.1"/>
    <property type="molecule type" value="Transcribed_RNA"/>
</dbReference>
<feature type="compositionally biased region" description="Basic and acidic residues" evidence="1">
    <location>
        <begin position="272"/>
        <end position="297"/>
    </location>
</feature>
<reference evidence="4" key="1">
    <citation type="submission" date="2021-01" db="EMBL/GenBank/DDBJ databases">
        <authorList>
            <person name="Corre E."/>
            <person name="Pelletier E."/>
            <person name="Niang G."/>
            <person name="Scheremetjew M."/>
            <person name="Finn R."/>
            <person name="Kale V."/>
            <person name="Holt S."/>
            <person name="Cochrane G."/>
            <person name="Meng A."/>
            <person name="Brown T."/>
            <person name="Cohen L."/>
        </authorList>
    </citation>
    <scope>NUCLEOTIDE SEQUENCE</scope>
    <source>
        <strain evidence="4">CCMP2058</strain>
    </source>
</reference>
<proteinExistence type="predicted"/>
<feature type="compositionally biased region" description="Polar residues" evidence="1">
    <location>
        <begin position="317"/>
        <end position="336"/>
    </location>
</feature>